<dbReference type="Proteomes" id="UP001732700">
    <property type="component" value="Chromosome 4D"/>
</dbReference>
<reference evidence="1" key="1">
    <citation type="submission" date="2021-05" db="EMBL/GenBank/DDBJ databases">
        <authorList>
            <person name="Scholz U."/>
            <person name="Mascher M."/>
            <person name="Fiebig A."/>
        </authorList>
    </citation>
    <scope>NUCLEOTIDE SEQUENCE [LARGE SCALE GENOMIC DNA]</scope>
</reference>
<evidence type="ECO:0000313" key="1">
    <source>
        <dbReference type="EnsemblPlants" id="AVESA.00010b.r2.4DG0722880.1.CDS.1"/>
    </source>
</evidence>
<dbReference type="EnsemblPlants" id="AVESA.00010b.r2.4DG0722880.1">
    <property type="protein sequence ID" value="AVESA.00010b.r2.4DG0722880.1.CDS.1"/>
    <property type="gene ID" value="AVESA.00010b.r2.4DG0722880"/>
</dbReference>
<protein>
    <submittedName>
        <fullName evidence="1">Uncharacterized protein</fullName>
    </submittedName>
</protein>
<reference evidence="1" key="2">
    <citation type="submission" date="2025-09" db="UniProtKB">
        <authorList>
            <consortium name="EnsemblPlants"/>
        </authorList>
    </citation>
    <scope>IDENTIFICATION</scope>
</reference>
<sequence>MRTILHSFCTLSGQTPNWTKSGIIFSKHVDQGTAATLMRIFPVSKIDSSFVHLGHPLIFPSKNRASAYDFVIEKFKSKLTTYKADQLSHAARLALIQSVFASIPIYYMSNIIFPKKFIAKLNAIVRVFWWTGIRQDKSSRALCLRAWKDICAPKNEGGLGIRNFQAINHGLILMAAWRIAQNQDDFLHKILKAKYFHDSSIWRPNSNAPKSAFWSSILKVLPTLKAHSFYQLTRGEISIWSTPWCTDWTKIYDDLIIQNPNYTYPSTVKDLCIPNQQTWNEQLVDSRFQQPMAQCIKQTAIFPSNEQDILCWKLTANGKCNSKSAYYACLQSLQEQGEPKPKQISAETINLMNKIWKSKELLPRIQTFAWRLLRRAIPTGAREGKYSKHISKFCCRCGLEEDDIHLFFTCHFVKAAWFSPPWYIRIEFITERNQSLTDILFTLLHMPHPHASLANILTFMWCIWKSRNDCLFNRKKGEPYQIYINSQVI</sequence>
<proteinExistence type="predicted"/>
<name>A0ACD5X281_AVESA</name>
<evidence type="ECO:0000313" key="2">
    <source>
        <dbReference type="Proteomes" id="UP001732700"/>
    </source>
</evidence>
<organism evidence="1 2">
    <name type="scientific">Avena sativa</name>
    <name type="common">Oat</name>
    <dbReference type="NCBI Taxonomy" id="4498"/>
    <lineage>
        <taxon>Eukaryota</taxon>
        <taxon>Viridiplantae</taxon>
        <taxon>Streptophyta</taxon>
        <taxon>Embryophyta</taxon>
        <taxon>Tracheophyta</taxon>
        <taxon>Spermatophyta</taxon>
        <taxon>Magnoliopsida</taxon>
        <taxon>Liliopsida</taxon>
        <taxon>Poales</taxon>
        <taxon>Poaceae</taxon>
        <taxon>BOP clade</taxon>
        <taxon>Pooideae</taxon>
        <taxon>Poodae</taxon>
        <taxon>Poeae</taxon>
        <taxon>Poeae Chloroplast Group 1 (Aveneae type)</taxon>
        <taxon>Aveninae</taxon>
        <taxon>Avena</taxon>
    </lineage>
</organism>
<accession>A0ACD5X281</accession>
<keyword evidence="2" id="KW-1185">Reference proteome</keyword>